<evidence type="ECO:0000313" key="6">
    <source>
        <dbReference type="EMBL" id="KAB3519971.1"/>
    </source>
</evidence>
<dbReference type="Pfam" id="PF11847">
    <property type="entry name" value="GT-C_AftD"/>
    <property type="match status" value="1"/>
</dbReference>
<reference evidence="6 7" key="1">
    <citation type="submission" date="2019-10" db="EMBL/GenBank/DDBJ databases">
        <title>Corynebacterium sp novel species isolated from the respiratory tract of Marmot.</title>
        <authorList>
            <person name="Zhang G."/>
        </authorList>
    </citation>
    <scope>NUCLEOTIDE SEQUENCE [LARGE SCALE GENOMIC DNA]</scope>
    <source>
        <strain evidence="6 7">336</strain>
    </source>
</reference>
<feature type="chain" id="PRO_5046182017" evidence="3">
    <location>
        <begin position="28"/>
        <end position="1194"/>
    </location>
</feature>
<dbReference type="RefSeq" id="WP_151844730.1">
    <property type="nucleotide sequence ID" value="NZ_WBZJ01000003.1"/>
</dbReference>
<comment type="caution">
    <text evidence="6">The sequence shown here is derived from an EMBL/GenBank/DDBJ whole genome shotgun (WGS) entry which is preliminary data.</text>
</comment>
<feature type="transmembrane region" description="Helical" evidence="2">
    <location>
        <begin position="294"/>
        <end position="320"/>
    </location>
</feature>
<keyword evidence="2" id="KW-0472">Membrane</keyword>
<keyword evidence="2" id="KW-1133">Transmembrane helix</keyword>
<sequence>MTRRAWCISAIAWLLLAFLQSPGLTSADTKHDLTANPWGFLHQALSPWTDVFPLGQLQNQAYGYLFPHGLFFAVLSSVGVPGWVAQRLWWALLLFVAFAGVIRLLEVWGRAGFRTSTTSRIIAGVLYALSPRILTTVGAISSEAWVMALAPWVLIPVVCATIANSRATSVRMALSSAVAVLAMGAVNAVATAVAVLPAVVFCAAWLLSRPRSFARSRRSSDFSRRPAFVFLATWIPAGVLAVFWWVGPLLILGRYSPAFTDFIESASLTTRWLNPLEVLRGTTSWTPFLSNERIAGSALVAEPVFIVGTLLVALIGLWGLRGMARARVAFTGRLLVVLLLGCAVMISAYSPLSPWSSEFRSFLDASGAALRNLHKFDPLVRLPVVVGVAYALRSVVFRWDAQKVKHPEKNRSVVQGVAVCLLLAVVTAPAWSLRLAAADAYRAVPGYWQEAADFLHGEVTQPATVAPRTLILPEARFGRQTWGNTRDEPAQPLLDVPWAVRDSVPLVQPEAIRGLDGINEALSSGRSIPTLAATLRSQGVGYLLVRGDLTAAADTPGSAQILRTLERSGGFRPVAEFGDDRQIRIFATGSPEQVAAAGLPRWSPREKMENVAAAPEAATRLSEADAALGRRADAAPRPRIFNPEASPETVTDTPALRDHNYGNVNNADSAIRAADDATKLLNPVRDYPVRSPEWLQEEQGDGALPEDAFTQVQETGGHVRASSAGDEPSSFGGADTTAAVSAAVDGQPRTAWYPAPGVSSGQWLEFSLNKPYSRLGLSLTGQGRGAKLQVTTYLGERVVASTTTLVNSKDPVDVEVPAAEADRIRVTILSSFGSFGIAEATVRSNDDEDITPHRVVAVPAASSTAGTVNRWIVGQELNEGVMTRQFTVDREVPVVVHTDRCADQAEGRLSADRARTVAGVTVTSAGAAPKTYICGDTFTLTPGTHTLSSPATWVALTVAEPLYAAAVSEAPGAATIATDALSTGEAGSVQLDLPGGEAAGAERVLWLPSQANPGREAVAHGNGSGSEGSGGEIRLKPLVVNGWQQGWIIPAGVSGPISVSFTPTSTYHAWLMAGFAGAVVLVAVWLLVLWRTRTGGRTGASALNDGGAAAGVDDGDHAAETAAAGDTAATTNAKAKVAPAVFGVASAVAVIGAARGPWGSASYAGDSWFVSGALLVALAVPYAAYLRARLRTRR</sequence>
<feature type="signal peptide" evidence="3">
    <location>
        <begin position="1"/>
        <end position="27"/>
    </location>
</feature>
<feature type="transmembrane region" description="Helical" evidence="2">
    <location>
        <begin position="177"/>
        <end position="207"/>
    </location>
</feature>
<feature type="domain" description="F5/8 type C" evidence="4">
    <location>
        <begin position="736"/>
        <end position="836"/>
    </location>
</feature>
<evidence type="ECO:0000256" key="2">
    <source>
        <dbReference type="SAM" id="Phobius"/>
    </source>
</evidence>
<feature type="region of interest" description="Disordered" evidence="1">
    <location>
        <begin position="637"/>
        <end position="663"/>
    </location>
</feature>
<evidence type="ECO:0000256" key="1">
    <source>
        <dbReference type="SAM" id="MobiDB-lite"/>
    </source>
</evidence>
<dbReference type="InterPro" id="IPR008979">
    <property type="entry name" value="Galactose-bd-like_sf"/>
</dbReference>
<feature type="transmembrane region" description="Helical" evidence="2">
    <location>
        <begin position="146"/>
        <end position="165"/>
    </location>
</feature>
<dbReference type="InterPro" id="IPR000421">
    <property type="entry name" value="FA58C"/>
</dbReference>
<feature type="transmembrane region" description="Helical" evidence="2">
    <location>
        <begin position="332"/>
        <end position="352"/>
    </location>
</feature>
<feature type="transmembrane region" description="Helical" evidence="2">
    <location>
        <begin position="1137"/>
        <end position="1156"/>
    </location>
</feature>
<dbReference type="InterPro" id="IPR021798">
    <property type="entry name" value="AftD_N"/>
</dbReference>
<protein>
    <submittedName>
        <fullName evidence="6">DUF3367 domain-containing protein</fullName>
    </submittedName>
</protein>
<dbReference type="EMBL" id="WBZJ01000003">
    <property type="protein sequence ID" value="KAB3519971.1"/>
    <property type="molecule type" value="Genomic_DNA"/>
</dbReference>
<keyword evidence="7" id="KW-1185">Reference proteome</keyword>
<feature type="transmembrane region" description="Helical" evidence="2">
    <location>
        <begin position="1168"/>
        <end position="1186"/>
    </location>
</feature>
<keyword evidence="3" id="KW-0732">Signal</keyword>
<keyword evidence="2" id="KW-0812">Transmembrane</keyword>
<organism evidence="6 7">
    <name type="scientific">Corynebacterium zhongnanshanii</name>
    <dbReference type="NCBI Taxonomy" id="2768834"/>
    <lineage>
        <taxon>Bacteria</taxon>
        <taxon>Bacillati</taxon>
        <taxon>Actinomycetota</taxon>
        <taxon>Actinomycetes</taxon>
        <taxon>Mycobacteriales</taxon>
        <taxon>Corynebacteriaceae</taxon>
        <taxon>Corynebacterium</taxon>
    </lineage>
</organism>
<accession>A0ABQ6VCN7</accession>
<evidence type="ECO:0000259" key="4">
    <source>
        <dbReference type="Pfam" id="PF00754"/>
    </source>
</evidence>
<evidence type="ECO:0000256" key="3">
    <source>
        <dbReference type="SAM" id="SignalP"/>
    </source>
</evidence>
<gene>
    <name evidence="6" type="ORF">F8377_08695</name>
</gene>
<evidence type="ECO:0000313" key="7">
    <source>
        <dbReference type="Proteomes" id="UP000436181"/>
    </source>
</evidence>
<dbReference type="SUPFAM" id="SSF49785">
    <property type="entry name" value="Galactose-binding domain-like"/>
    <property type="match status" value="1"/>
</dbReference>
<feature type="transmembrane region" description="Helical" evidence="2">
    <location>
        <begin position="88"/>
        <end position="105"/>
    </location>
</feature>
<dbReference type="Pfam" id="PF00754">
    <property type="entry name" value="F5_F8_type_C"/>
    <property type="match status" value="1"/>
</dbReference>
<feature type="transmembrane region" description="Helical" evidence="2">
    <location>
        <begin position="380"/>
        <end position="401"/>
    </location>
</feature>
<feature type="domain" description="Alpha-(1-&gt;3)-arabinofuranosyltransferase N-terminal GT-C" evidence="5">
    <location>
        <begin position="13"/>
        <end position="684"/>
    </location>
</feature>
<feature type="transmembrane region" description="Helical" evidence="2">
    <location>
        <begin position="61"/>
        <end position="81"/>
    </location>
</feature>
<name>A0ABQ6VCN7_9CORY</name>
<feature type="transmembrane region" description="Helical" evidence="2">
    <location>
        <begin position="413"/>
        <end position="433"/>
    </location>
</feature>
<feature type="transmembrane region" description="Helical" evidence="2">
    <location>
        <begin position="117"/>
        <end position="134"/>
    </location>
</feature>
<feature type="transmembrane region" description="Helical" evidence="2">
    <location>
        <begin position="1067"/>
        <end position="1090"/>
    </location>
</feature>
<feature type="transmembrane region" description="Helical" evidence="2">
    <location>
        <begin position="228"/>
        <end position="247"/>
    </location>
</feature>
<evidence type="ECO:0000259" key="5">
    <source>
        <dbReference type="Pfam" id="PF11847"/>
    </source>
</evidence>
<dbReference type="Proteomes" id="UP000436181">
    <property type="component" value="Unassembled WGS sequence"/>
</dbReference>
<dbReference type="Gene3D" id="2.60.120.260">
    <property type="entry name" value="Galactose-binding domain-like"/>
    <property type="match status" value="1"/>
</dbReference>
<proteinExistence type="predicted"/>